<reference evidence="2 3" key="1">
    <citation type="submission" date="2018-10" db="EMBL/GenBank/DDBJ databases">
        <title>Genomic Encyclopedia of Archaeal and Bacterial Type Strains, Phase II (KMG-II): from individual species to whole genera.</title>
        <authorList>
            <person name="Goeker M."/>
        </authorList>
    </citation>
    <scope>NUCLEOTIDE SEQUENCE [LARGE SCALE GENOMIC DNA]</scope>
    <source>
        <strain evidence="2 3">DSM 14954</strain>
    </source>
</reference>
<comment type="caution">
    <text evidence="2">The sequence shown here is derived from an EMBL/GenBank/DDBJ whole genome shotgun (WGS) entry which is preliminary data.</text>
</comment>
<keyword evidence="3" id="KW-1185">Reference proteome</keyword>
<dbReference type="AlphaFoldDB" id="A0A660L6N2"/>
<protein>
    <recommendedName>
        <fullName evidence="4">Carboxypeptidase family protein</fullName>
    </recommendedName>
</protein>
<accession>A0A660L6N2</accession>
<gene>
    <name evidence="2" type="ORF">C8N24_0511</name>
</gene>
<dbReference type="RefSeq" id="WP_147447582.1">
    <property type="nucleotide sequence ID" value="NZ_RBIL01000001.1"/>
</dbReference>
<organism evidence="2 3">
    <name type="scientific">Solirubrobacter pauli</name>
    <dbReference type="NCBI Taxonomy" id="166793"/>
    <lineage>
        <taxon>Bacteria</taxon>
        <taxon>Bacillati</taxon>
        <taxon>Actinomycetota</taxon>
        <taxon>Thermoleophilia</taxon>
        <taxon>Solirubrobacterales</taxon>
        <taxon>Solirubrobacteraceae</taxon>
        <taxon>Solirubrobacter</taxon>
    </lineage>
</organism>
<dbReference type="OrthoDB" id="5243148at2"/>
<evidence type="ECO:0008006" key="4">
    <source>
        <dbReference type="Google" id="ProtNLM"/>
    </source>
</evidence>
<dbReference type="EMBL" id="RBIL01000001">
    <property type="protein sequence ID" value="RKQ90698.1"/>
    <property type="molecule type" value="Genomic_DNA"/>
</dbReference>
<sequence>MRLMLGLLVAGTLALPATAQAAPLLTVELARESLRYGAAHQVRGTLLDGTMPLSNQEVILEGRRYPYEGSYRVIERATTDADGAFELDAELDRNHRLRVIAPAQELTSKRLQAYTLPGFELSFRALSPGVVRLYQRYTVPKPVRLSAPTLFYLGKRGSARASLRRTGQLKRVKAGRYTSQVTIRLPSSWDGAFRYASCFRASTGSGMGDPNQSCPKLRLQF</sequence>
<evidence type="ECO:0000313" key="3">
    <source>
        <dbReference type="Proteomes" id="UP000278962"/>
    </source>
</evidence>
<feature type="signal peptide" evidence="1">
    <location>
        <begin position="1"/>
        <end position="21"/>
    </location>
</feature>
<proteinExistence type="predicted"/>
<feature type="chain" id="PRO_5024892909" description="Carboxypeptidase family protein" evidence="1">
    <location>
        <begin position="22"/>
        <end position="221"/>
    </location>
</feature>
<keyword evidence="1" id="KW-0732">Signal</keyword>
<dbReference type="Proteomes" id="UP000278962">
    <property type="component" value="Unassembled WGS sequence"/>
</dbReference>
<evidence type="ECO:0000256" key="1">
    <source>
        <dbReference type="SAM" id="SignalP"/>
    </source>
</evidence>
<name>A0A660L6N2_9ACTN</name>
<evidence type="ECO:0000313" key="2">
    <source>
        <dbReference type="EMBL" id="RKQ90698.1"/>
    </source>
</evidence>